<dbReference type="RefSeq" id="WP_014276036.1">
    <property type="nucleotide sequence ID" value="NZ_BIMW01000037.1"/>
</dbReference>
<dbReference type="Proteomes" id="UP000326169">
    <property type="component" value="Unassembled WGS sequence"/>
</dbReference>
<evidence type="ECO:0000313" key="2">
    <source>
        <dbReference type="EMBL" id="GCE92768.1"/>
    </source>
</evidence>
<evidence type="ECO:0000256" key="1">
    <source>
        <dbReference type="SAM" id="MobiDB-lite"/>
    </source>
</evidence>
<protein>
    <recommendedName>
        <fullName evidence="4">Secreted protein</fullName>
    </recommendedName>
</protein>
<comment type="caution">
    <text evidence="2">The sequence shown here is derived from an EMBL/GenBank/DDBJ whole genome shotgun (WGS) entry which is preliminary data.</text>
</comment>
<sequence length="91" mass="9652">MGGVAVLGMLRLVGGVSERESDRFSGQVKKAVISPPPCRQLLETLCSFRLNLSFKNSPEPRKRGGVARAATGKTSTSPAPAPRVYCSTATF</sequence>
<feature type="region of interest" description="Disordered" evidence="1">
    <location>
        <begin position="57"/>
        <end position="80"/>
    </location>
</feature>
<evidence type="ECO:0008006" key="4">
    <source>
        <dbReference type="Google" id="ProtNLM"/>
    </source>
</evidence>
<dbReference type="EMBL" id="BIMW01000037">
    <property type="protein sequence ID" value="GCE92768.1"/>
    <property type="molecule type" value="Genomic_DNA"/>
</dbReference>
<name>A0A5M3T460_LIMPL</name>
<proteinExistence type="predicted"/>
<organism evidence="2 3">
    <name type="scientific">Limnospira platensis NIES-46</name>
    <dbReference type="NCBI Taxonomy" id="1236695"/>
    <lineage>
        <taxon>Bacteria</taxon>
        <taxon>Bacillati</taxon>
        <taxon>Cyanobacteriota</taxon>
        <taxon>Cyanophyceae</taxon>
        <taxon>Oscillatoriophycideae</taxon>
        <taxon>Oscillatoriales</taxon>
        <taxon>Sirenicapillariaceae</taxon>
        <taxon>Limnospira</taxon>
    </lineage>
</organism>
<dbReference type="GeneID" id="301681730"/>
<reference evidence="2 3" key="1">
    <citation type="journal article" date="2019" name="J Genomics">
        <title>The Draft Genome of a Hydrogen-producing Cyanobacterium, Arthrospira platensis NIES-46.</title>
        <authorList>
            <person name="Suzuki S."/>
            <person name="Yamaguchi H."/>
            <person name="Kawachi M."/>
        </authorList>
    </citation>
    <scope>NUCLEOTIDE SEQUENCE [LARGE SCALE GENOMIC DNA]</scope>
    <source>
        <strain evidence="2 3">NIES-46</strain>
    </source>
</reference>
<keyword evidence="3" id="KW-1185">Reference proteome</keyword>
<gene>
    <name evidence="2" type="ORF">NIES46_08090</name>
</gene>
<evidence type="ECO:0000313" key="3">
    <source>
        <dbReference type="Proteomes" id="UP000326169"/>
    </source>
</evidence>
<accession>A0A5M3T460</accession>